<proteinExistence type="predicted"/>
<name>A0A0B7KS78_BIOOC</name>
<accession>A0A0B7KS78</accession>
<evidence type="ECO:0000313" key="2">
    <source>
        <dbReference type="EMBL" id="CEO57706.1"/>
    </source>
</evidence>
<dbReference type="EMBL" id="CDPU01000131">
    <property type="protein sequence ID" value="CEO57706.1"/>
    <property type="molecule type" value="Genomic_DNA"/>
</dbReference>
<feature type="compositionally biased region" description="Basic and acidic residues" evidence="1">
    <location>
        <begin position="320"/>
        <end position="330"/>
    </location>
</feature>
<dbReference type="AlphaFoldDB" id="A0A0B7KS78"/>
<sequence length="434" mass="48108">TAFVNHVHGSLIVVTFLDCNGCVVRVVRRYDLTLTPATLTPILNCISASPKYTGCIRQADDHCLDFERPRNCNSSAFVAQPCCAMLEKNHELVNVPFKMKLDAIPAKRATFTALELGQSGKFCNLSAPEVSLRDRSGVGFFDQQQPWTLMPNNLQTMHFSRELDTNLLDPFDTLPIKMDGFALRDTLLVAGTHYLIRTGDLKTYNSTLLFHKIESIKLINKRLASQYTDGSVHLTRRIATMCLMELITMLPSFFAQMPSTAELCLVDGLPIIECLRSLTETLRSVDAHQGPTARPWQLAEISASKLLVALTNSYAEPSLSDDKSTVDSSHDSSSQDPTDDPIAPYWQRMEALASKVPMTLANAHAKSLMGDDELSAKGFVSSWCSIAITSELYLNAVLGLWNAGRPIDRRLLRVMFHILMRDLGEAKPSLAPKS</sequence>
<organism evidence="2">
    <name type="scientific">Bionectria ochroleuca</name>
    <name type="common">Gliocladium roseum</name>
    <dbReference type="NCBI Taxonomy" id="29856"/>
    <lineage>
        <taxon>Eukaryota</taxon>
        <taxon>Fungi</taxon>
        <taxon>Dikarya</taxon>
        <taxon>Ascomycota</taxon>
        <taxon>Pezizomycotina</taxon>
        <taxon>Sordariomycetes</taxon>
        <taxon>Hypocreomycetidae</taxon>
        <taxon>Hypocreales</taxon>
        <taxon>Bionectriaceae</taxon>
        <taxon>Clonostachys</taxon>
    </lineage>
</organism>
<gene>
    <name evidence="2" type="ORF">BN869_000013764_1</name>
</gene>
<reference evidence="2" key="1">
    <citation type="submission" date="2015-01" db="EMBL/GenBank/DDBJ databases">
        <authorList>
            <person name="Durling Mikael"/>
        </authorList>
    </citation>
    <scope>NUCLEOTIDE SEQUENCE</scope>
</reference>
<feature type="region of interest" description="Disordered" evidence="1">
    <location>
        <begin position="317"/>
        <end position="341"/>
    </location>
</feature>
<evidence type="ECO:0000256" key="1">
    <source>
        <dbReference type="SAM" id="MobiDB-lite"/>
    </source>
</evidence>
<protein>
    <submittedName>
        <fullName evidence="2">Uncharacterized protein</fullName>
    </submittedName>
</protein>
<feature type="non-terminal residue" evidence="2">
    <location>
        <position position="1"/>
    </location>
</feature>